<evidence type="ECO:0008006" key="3">
    <source>
        <dbReference type="Google" id="ProtNLM"/>
    </source>
</evidence>
<accession>A0A1H5WFH4</accession>
<dbReference type="Pfam" id="PF04456">
    <property type="entry name" value="DUF503"/>
    <property type="match status" value="1"/>
</dbReference>
<dbReference type="Proteomes" id="UP000236728">
    <property type="component" value="Unassembled WGS sequence"/>
</dbReference>
<dbReference type="SUPFAM" id="SSF103007">
    <property type="entry name" value="Hypothetical protein TT1725"/>
    <property type="match status" value="1"/>
</dbReference>
<name>A0A1H5WFH4_9BACT</name>
<dbReference type="InterPro" id="IPR036746">
    <property type="entry name" value="TT1725-like_sf"/>
</dbReference>
<evidence type="ECO:0000313" key="2">
    <source>
        <dbReference type="Proteomes" id="UP000236728"/>
    </source>
</evidence>
<keyword evidence="2" id="KW-1185">Reference proteome</keyword>
<dbReference type="AlphaFoldDB" id="A0A1H5WFH4"/>
<organism evidence="1 2">
    <name type="scientific">Bryocella elongata</name>
    <dbReference type="NCBI Taxonomy" id="863522"/>
    <lineage>
        <taxon>Bacteria</taxon>
        <taxon>Pseudomonadati</taxon>
        <taxon>Acidobacteriota</taxon>
        <taxon>Terriglobia</taxon>
        <taxon>Terriglobales</taxon>
        <taxon>Acidobacteriaceae</taxon>
        <taxon>Bryocella</taxon>
    </lineage>
</organism>
<sequence>MAAKEATAKRRNVFSDNNVYTRPTGYCPPVAARPMPIASLTLELAIEHAQSLKDRRQAVRSLKDKLRHGFNISVAELDDAMVWNRATIGVAAISGSSAYLAGQLREVEEAARRIANGLGCEIVDSFIEADVELPEG</sequence>
<protein>
    <recommendedName>
        <fullName evidence="3">DUF503 domain-containing protein</fullName>
    </recommendedName>
</protein>
<reference evidence="1 2" key="1">
    <citation type="submission" date="2016-10" db="EMBL/GenBank/DDBJ databases">
        <authorList>
            <person name="de Groot N.N."/>
        </authorList>
    </citation>
    <scope>NUCLEOTIDE SEQUENCE [LARGE SCALE GENOMIC DNA]</scope>
    <source>
        <strain evidence="1 2">DSM 22489</strain>
    </source>
</reference>
<proteinExistence type="predicted"/>
<gene>
    <name evidence="1" type="ORF">SAMN05421819_1549</name>
</gene>
<dbReference type="InterPro" id="IPR007546">
    <property type="entry name" value="DUF503"/>
</dbReference>
<dbReference type="PANTHER" id="PTHR36441">
    <property type="entry name" value="HYPOTHETICAL CYTOSOLIC PROTEIN"/>
    <property type="match status" value="1"/>
</dbReference>
<evidence type="ECO:0000313" key="1">
    <source>
        <dbReference type="EMBL" id="SEF97941.1"/>
    </source>
</evidence>
<dbReference type="PANTHER" id="PTHR36441:SF1">
    <property type="entry name" value="DUF503 DOMAIN-CONTAINING PROTEIN"/>
    <property type="match status" value="1"/>
</dbReference>
<dbReference type="Gene3D" id="3.30.70.1120">
    <property type="entry name" value="TT1725-like"/>
    <property type="match status" value="1"/>
</dbReference>
<dbReference type="EMBL" id="FNVA01000002">
    <property type="protein sequence ID" value="SEF97941.1"/>
    <property type="molecule type" value="Genomic_DNA"/>
</dbReference>